<gene>
    <name evidence="3" type="primary">menH</name>
    <name evidence="5" type="ORF">CVP04_01815</name>
</gene>
<proteinExistence type="inferred from homology"/>
<evidence type="ECO:0000256" key="1">
    <source>
        <dbReference type="ARBA" id="ARBA00022428"/>
    </source>
</evidence>
<dbReference type="HAMAP" id="MF_01660">
    <property type="entry name" value="MenH"/>
    <property type="match status" value="1"/>
</dbReference>
<dbReference type="NCBIfam" id="TIGR03695">
    <property type="entry name" value="menH_SHCHC"/>
    <property type="match status" value="1"/>
</dbReference>
<keyword evidence="2 3" id="KW-0456">Lyase</keyword>
<keyword evidence="1 3" id="KW-0474">Menaquinone biosynthesis</keyword>
<dbReference type="NCBIfam" id="NF008340">
    <property type="entry name" value="PRK11126.1"/>
    <property type="match status" value="1"/>
</dbReference>
<dbReference type="GO" id="GO:0070205">
    <property type="term" value="F:2-succinyl-6-hydroxy-2,4-cyclohexadiene-1-carboxylate synthase activity"/>
    <property type="evidence" value="ECO:0007669"/>
    <property type="project" value="UniProtKB-UniRule"/>
</dbReference>
<dbReference type="UniPathway" id="UPA01057">
    <property type="reaction ID" value="UER00900"/>
</dbReference>
<dbReference type="InterPro" id="IPR000073">
    <property type="entry name" value="AB_hydrolase_1"/>
</dbReference>
<comment type="subunit">
    <text evidence="3">Monomer.</text>
</comment>
<dbReference type="UniPathway" id="UPA00079"/>
<comment type="catalytic activity">
    <reaction evidence="3">
        <text>5-enolpyruvoyl-6-hydroxy-2-succinyl-cyclohex-3-ene-1-carboxylate = (1R,6R)-6-hydroxy-2-succinyl-cyclohexa-2,4-diene-1-carboxylate + pyruvate</text>
        <dbReference type="Rhea" id="RHEA:25597"/>
        <dbReference type="ChEBI" id="CHEBI:15361"/>
        <dbReference type="ChEBI" id="CHEBI:58689"/>
        <dbReference type="ChEBI" id="CHEBI:58818"/>
        <dbReference type="EC" id="4.2.99.20"/>
    </reaction>
</comment>
<comment type="similarity">
    <text evidence="3">Belongs to the AB hydrolase superfamily. MenH family.</text>
</comment>
<feature type="domain" description="AB hydrolase-1" evidence="4">
    <location>
        <begin position="2"/>
        <end position="230"/>
    </location>
</feature>
<evidence type="ECO:0000313" key="6">
    <source>
        <dbReference type="Proteomes" id="UP000230282"/>
    </source>
</evidence>
<dbReference type="EMBL" id="PHGZ01000004">
    <property type="protein sequence ID" value="PJG83850.1"/>
    <property type="molecule type" value="Genomic_DNA"/>
</dbReference>
<dbReference type="InterPro" id="IPR029058">
    <property type="entry name" value="AB_hydrolase_fold"/>
</dbReference>
<comment type="function">
    <text evidence="3">Catalyzes a proton abstraction reaction that results in 2,5-elimination of pyruvate from 2-succinyl-5-enolpyruvyl-6-hydroxy-3-cyclohexene-1-carboxylate (SEPHCHC) and the formation of 2-succinyl-6-hydroxy-2,4-cyclohexadiene-1-carboxylate (SHCHC).</text>
</comment>
<dbReference type="AlphaFoldDB" id="A0A2M8RY82"/>
<dbReference type="Gene3D" id="3.40.50.1820">
    <property type="entry name" value="alpha/beta hydrolase"/>
    <property type="match status" value="1"/>
</dbReference>
<dbReference type="EC" id="4.2.99.20" evidence="3"/>
<reference evidence="5 6" key="1">
    <citation type="submission" date="2017-11" db="EMBL/GenBank/DDBJ databases">
        <title>Reclassification of Bisgaard taxon 5 as Caviibacterium pharyngocola gen. nov., sp. nov.</title>
        <authorList>
            <person name="Christensen H."/>
        </authorList>
    </citation>
    <scope>NUCLEOTIDE SEQUENCE [LARGE SCALE GENOMIC DNA]</scope>
    <source>
        <strain evidence="5 6">7_3</strain>
    </source>
</reference>
<dbReference type="PANTHER" id="PTHR42916:SF1">
    <property type="entry name" value="PROTEIN PHYLLO, CHLOROPLASTIC"/>
    <property type="match status" value="1"/>
</dbReference>
<dbReference type="InterPro" id="IPR022485">
    <property type="entry name" value="SHCHC_synthase_MenH"/>
</dbReference>
<dbReference type="PANTHER" id="PTHR42916">
    <property type="entry name" value="2-SUCCINYL-5-ENOLPYRUVYL-6-HYDROXY-3-CYCLOHEXENE-1-CARBOXYLATE SYNTHASE"/>
    <property type="match status" value="1"/>
</dbReference>
<dbReference type="RefSeq" id="WP_100295815.1">
    <property type="nucleotide sequence ID" value="NZ_PHGZ01000004.1"/>
</dbReference>
<sequence>MPVLVFLHGLLGTKADWQKVIEKLPHFDCLALDLPLHGEAEQQSVEDFEQCAHYVAQCIRAQIGERDYILTGYSLGGRIALYYALESRVEKGNLRAVIAEGAGLGLQTADEKHARWQNDCHWVQRFRQEPIEKVLQDWYRQAVFADLSDEQRAELIAQRCHNDGQAVAQMLQATSLAKQADFRLKVRSNLLPIFYVCGERDQKFRRLAQENALNARYIADAGHNAHKENPQGFADCVQEILKSFD</sequence>
<dbReference type="GO" id="GO:0009234">
    <property type="term" value="P:menaquinone biosynthetic process"/>
    <property type="evidence" value="ECO:0007669"/>
    <property type="project" value="UniProtKB-UniRule"/>
</dbReference>
<dbReference type="Proteomes" id="UP000230282">
    <property type="component" value="Unassembled WGS sequence"/>
</dbReference>
<comment type="pathway">
    <text evidence="3">Quinol/quinone metabolism; menaquinone biosynthesis.</text>
</comment>
<comment type="caution">
    <text evidence="5">The sequence shown here is derived from an EMBL/GenBank/DDBJ whole genome shotgun (WGS) entry which is preliminary data.</text>
</comment>
<evidence type="ECO:0000259" key="4">
    <source>
        <dbReference type="Pfam" id="PF00561"/>
    </source>
</evidence>
<comment type="pathway">
    <text evidence="3">Quinol/quinone metabolism; 1,4-dihydroxy-2-naphthoate biosynthesis; 1,4-dihydroxy-2-naphthoate from chorismate: step 3/7.</text>
</comment>
<organism evidence="5 6">
    <name type="scientific">Caviibacterium pharyngocola</name>
    <dbReference type="NCBI Taxonomy" id="28159"/>
    <lineage>
        <taxon>Bacteria</taxon>
        <taxon>Pseudomonadati</taxon>
        <taxon>Pseudomonadota</taxon>
        <taxon>Gammaproteobacteria</taxon>
        <taxon>Pasteurellales</taxon>
        <taxon>Pasteurellaceae</taxon>
        <taxon>Caviibacterium</taxon>
    </lineage>
</organism>
<evidence type="ECO:0000256" key="2">
    <source>
        <dbReference type="ARBA" id="ARBA00023239"/>
    </source>
</evidence>
<dbReference type="OrthoDB" id="9808398at2"/>
<evidence type="ECO:0000313" key="5">
    <source>
        <dbReference type="EMBL" id="PJG83850.1"/>
    </source>
</evidence>
<evidence type="ECO:0000256" key="3">
    <source>
        <dbReference type="HAMAP-Rule" id="MF_01660"/>
    </source>
</evidence>
<dbReference type="SUPFAM" id="SSF53474">
    <property type="entry name" value="alpha/beta-Hydrolases"/>
    <property type="match status" value="1"/>
</dbReference>
<accession>A0A2M8RY82</accession>
<name>A0A2M8RY82_9PAST</name>
<keyword evidence="6" id="KW-1185">Reference proteome</keyword>
<protein>
    <recommendedName>
        <fullName evidence="3">Putative 2-succinyl-6-hydroxy-2,4-cyclohexadiene-1-carboxylate synthase</fullName>
        <shortName evidence="3">SHCHC synthase</shortName>
        <ecNumber evidence="3">4.2.99.20</ecNumber>
    </recommendedName>
</protein>
<dbReference type="Pfam" id="PF00561">
    <property type="entry name" value="Abhydrolase_1"/>
    <property type="match status" value="1"/>
</dbReference>